<protein>
    <submittedName>
        <fullName evidence="3">Uncharacterized protein</fullName>
    </submittedName>
</protein>
<gene>
    <name evidence="3" type="ORF">METZ01_LOCUS511172</name>
</gene>
<evidence type="ECO:0000256" key="2">
    <source>
        <dbReference type="SAM" id="MobiDB-lite"/>
    </source>
</evidence>
<dbReference type="InterPro" id="IPR023606">
    <property type="entry name" value="CoA-Trfase_III_dom_1_sf"/>
</dbReference>
<organism evidence="3">
    <name type="scientific">marine metagenome</name>
    <dbReference type="NCBI Taxonomy" id="408172"/>
    <lineage>
        <taxon>unclassified sequences</taxon>
        <taxon>metagenomes</taxon>
        <taxon>ecological metagenomes</taxon>
    </lineage>
</organism>
<reference evidence="3" key="1">
    <citation type="submission" date="2018-05" db="EMBL/GenBank/DDBJ databases">
        <authorList>
            <person name="Lanie J.A."/>
            <person name="Ng W.-L."/>
            <person name="Kazmierczak K.M."/>
            <person name="Andrzejewski T.M."/>
            <person name="Davidsen T.M."/>
            <person name="Wayne K.J."/>
            <person name="Tettelin H."/>
            <person name="Glass J.I."/>
            <person name="Rusch D."/>
            <person name="Podicherti R."/>
            <person name="Tsui H.-C.T."/>
            <person name="Winkler M.E."/>
        </authorList>
    </citation>
    <scope>NUCLEOTIDE SEQUENCE</scope>
</reference>
<dbReference type="InterPro" id="IPR044855">
    <property type="entry name" value="CoA-Trfase_III_dom3_sf"/>
</dbReference>
<feature type="compositionally biased region" description="Polar residues" evidence="2">
    <location>
        <begin position="170"/>
        <end position="190"/>
    </location>
</feature>
<feature type="region of interest" description="Disordered" evidence="2">
    <location>
        <begin position="161"/>
        <end position="199"/>
    </location>
</feature>
<dbReference type="InterPro" id="IPR003673">
    <property type="entry name" value="CoA-Trfase_fam_III"/>
</dbReference>
<name>A0A383EQF5_9ZZZZ</name>
<dbReference type="SUPFAM" id="SSF89796">
    <property type="entry name" value="CoA-transferase family III (CaiB/BaiF)"/>
    <property type="match status" value="2"/>
</dbReference>
<dbReference type="Gene3D" id="3.40.50.10540">
    <property type="entry name" value="Crotonobetainyl-coa:carnitine coa-transferase, domain 1"/>
    <property type="match status" value="2"/>
</dbReference>
<feature type="non-terminal residue" evidence="3">
    <location>
        <position position="230"/>
    </location>
</feature>
<feature type="non-terminal residue" evidence="3">
    <location>
        <position position="1"/>
    </location>
</feature>
<dbReference type="PANTHER" id="PTHR48207">
    <property type="entry name" value="SUCCINATE--HYDROXYMETHYLGLUTARATE COA-TRANSFERASE"/>
    <property type="match status" value="1"/>
</dbReference>
<sequence length="230" mass="25565">PIRGGYPSGPYPCLDGYISVTGGGARWPRTVETIGMPELRDDPRFAPPLGQQDLDAREEFEGTIWLPWLLERTQQEVVTSGQDNQMLIAPILTIDNVVDNNPQLDFREYFVDIDHPIAGNIKYPGSPIFNNNNWWKIRRPAPLLGQHNKEVLQEELGYTADKTERVTGKNKGQSPPSEAANKSTPVTSDATRIAKRGKTTKNGLPLDGIRVIDMAVIYAGPYSTMFLGDM</sequence>
<proteinExistence type="predicted"/>
<dbReference type="InterPro" id="IPR050483">
    <property type="entry name" value="CoA-transferase_III_domain"/>
</dbReference>
<dbReference type="Pfam" id="PF02515">
    <property type="entry name" value="CoA_transf_3"/>
    <property type="match status" value="1"/>
</dbReference>
<evidence type="ECO:0000256" key="1">
    <source>
        <dbReference type="ARBA" id="ARBA00022679"/>
    </source>
</evidence>
<evidence type="ECO:0000313" key="3">
    <source>
        <dbReference type="EMBL" id="SVE58318.1"/>
    </source>
</evidence>
<dbReference type="AlphaFoldDB" id="A0A383EQF5"/>
<dbReference type="EMBL" id="UINC01227434">
    <property type="protein sequence ID" value="SVE58318.1"/>
    <property type="molecule type" value="Genomic_DNA"/>
</dbReference>
<keyword evidence="1" id="KW-0808">Transferase</keyword>
<accession>A0A383EQF5</accession>
<dbReference type="PANTHER" id="PTHR48207:SF3">
    <property type="entry name" value="SUCCINATE--HYDROXYMETHYLGLUTARATE COA-TRANSFERASE"/>
    <property type="match status" value="1"/>
</dbReference>
<dbReference type="GO" id="GO:0008410">
    <property type="term" value="F:CoA-transferase activity"/>
    <property type="evidence" value="ECO:0007669"/>
    <property type="project" value="TreeGrafter"/>
</dbReference>
<dbReference type="Gene3D" id="3.30.1540.10">
    <property type="entry name" value="formyl-coa transferase, domain 3"/>
    <property type="match status" value="1"/>
</dbReference>